<dbReference type="EMBL" id="HBUE01331746">
    <property type="protein sequence ID" value="CAG6593685.1"/>
    <property type="molecule type" value="Transcribed_RNA"/>
</dbReference>
<dbReference type="EMBL" id="HBUE01331749">
    <property type="protein sequence ID" value="CAG6593689.1"/>
    <property type="molecule type" value="Transcribed_RNA"/>
</dbReference>
<dbReference type="EMBL" id="HBUE01331750">
    <property type="protein sequence ID" value="CAG6593691.1"/>
    <property type="molecule type" value="Transcribed_RNA"/>
</dbReference>
<dbReference type="EMBL" id="HBUE01331745">
    <property type="protein sequence ID" value="CAG6593683.1"/>
    <property type="molecule type" value="Transcribed_RNA"/>
</dbReference>
<dbReference type="EMBL" id="HBUE01225036">
    <property type="protein sequence ID" value="CAG6541622.1"/>
    <property type="molecule type" value="Transcribed_RNA"/>
</dbReference>
<dbReference type="EMBL" id="HBUE01331748">
    <property type="protein sequence ID" value="CAG6593687.1"/>
    <property type="molecule type" value="Transcribed_RNA"/>
</dbReference>
<dbReference type="EMBL" id="HBUE01225035">
    <property type="protein sequence ID" value="CAG6541620.1"/>
    <property type="molecule type" value="Transcribed_RNA"/>
</dbReference>
<reference evidence="2" key="1">
    <citation type="submission" date="2021-05" db="EMBL/GenBank/DDBJ databases">
        <authorList>
            <person name="Alioto T."/>
            <person name="Alioto T."/>
            <person name="Gomez Garrido J."/>
        </authorList>
    </citation>
    <scope>NUCLEOTIDE SEQUENCE</scope>
</reference>
<evidence type="ECO:0000313" key="2">
    <source>
        <dbReference type="EMBL" id="CAG6541610.1"/>
    </source>
</evidence>
<dbReference type="AlphaFoldDB" id="A0A8D8HTX7"/>
<evidence type="ECO:0000256" key="1">
    <source>
        <dbReference type="SAM" id="MobiDB-lite"/>
    </source>
</evidence>
<dbReference type="EMBL" id="HBUE01225029">
    <property type="protein sequence ID" value="CAG6541610.1"/>
    <property type="molecule type" value="Transcribed_RNA"/>
</dbReference>
<dbReference type="EMBL" id="HBUE01225033">
    <property type="protein sequence ID" value="CAG6541616.1"/>
    <property type="molecule type" value="Transcribed_RNA"/>
</dbReference>
<sequence length="100" mass="11330">MAAAHEQAQRYLVLNLRTPIRISSRMTGTAGSTTTRRSWFYRTVCFTCRLNRHFPTAPVRHRSGPTAATGVDGTDPGEARSVLRGNFWPMTQNRPQRRRG</sequence>
<protein>
    <submittedName>
        <fullName evidence="2">(northern house mosquito) hypothetical protein</fullName>
    </submittedName>
</protein>
<proteinExistence type="predicted"/>
<accession>A0A8D8HTX7</accession>
<organism evidence="2">
    <name type="scientific">Culex pipiens</name>
    <name type="common">House mosquito</name>
    <dbReference type="NCBI Taxonomy" id="7175"/>
    <lineage>
        <taxon>Eukaryota</taxon>
        <taxon>Metazoa</taxon>
        <taxon>Ecdysozoa</taxon>
        <taxon>Arthropoda</taxon>
        <taxon>Hexapoda</taxon>
        <taxon>Insecta</taxon>
        <taxon>Pterygota</taxon>
        <taxon>Neoptera</taxon>
        <taxon>Endopterygota</taxon>
        <taxon>Diptera</taxon>
        <taxon>Nematocera</taxon>
        <taxon>Culicoidea</taxon>
        <taxon>Culicidae</taxon>
        <taxon>Culicinae</taxon>
        <taxon>Culicini</taxon>
        <taxon>Culex</taxon>
        <taxon>Culex</taxon>
    </lineage>
</organism>
<dbReference type="EMBL" id="HBUE01331751">
    <property type="protein sequence ID" value="CAG6593693.1"/>
    <property type="molecule type" value="Transcribed_RNA"/>
</dbReference>
<dbReference type="EMBL" id="HBUE01225032">
    <property type="protein sequence ID" value="CAG6541614.1"/>
    <property type="molecule type" value="Transcribed_RNA"/>
</dbReference>
<dbReference type="EMBL" id="HBUE01225034">
    <property type="protein sequence ID" value="CAG6541618.1"/>
    <property type="molecule type" value="Transcribed_RNA"/>
</dbReference>
<dbReference type="EMBL" id="HBUE01331752">
    <property type="protein sequence ID" value="CAG6593695.1"/>
    <property type="molecule type" value="Transcribed_RNA"/>
</dbReference>
<dbReference type="EMBL" id="HBUE01225030">
    <property type="protein sequence ID" value="CAG6541612.1"/>
    <property type="molecule type" value="Transcribed_RNA"/>
</dbReference>
<name>A0A8D8HTX7_CULPI</name>
<feature type="region of interest" description="Disordered" evidence="1">
    <location>
        <begin position="56"/>
        <end position="100"/>
    </location>
</feature>